<organism evidence="4 5">
    <name type="scientific">Paracidobacterium acidisoli</name>
    <dbReference type="NCBI Taxonomy" id="2303751"/>
    <lineage>
        <taxon>Bacteria</taxon>
        <taxon>Pseudomonadati</taxon>
        <taxon>Acidobacteriota</taxon>
        <taxon>Terriglobia</taxon>
        <taxon>Terriglobales</taxon>
        <taxon>Acidobacteriaceae</taxon>
        <taxon>Paracidobacterium</taxon>
    </lineage>
</organism>
<dbReference type="InterPro" id="IPR051829">
    <property type="entry name" value="Multiheme_Cytochr_ET"/>
</dbReference>
<evidence type="ECO:0000256" key="3">
    <source>
        <dbReference type="SAM" id="MobiDB-lite"/>
    </source>
</evidence>
<evidence type="ECO:0000313" key="4">
    <source>
        <dbReference type="EMBL" id="RFU17895.1"/>
    </source>
</evidence>
<dbReference type="InterPro" id="IPR036280">
    <property type="entry name" value="Multihaem_cyt_sf"/>
</dbReference>
<dbReference type="SUPFAM" id="SSF48452">
    <property type="entry name" value="TPR-like"/>
    <property type="match status" value="1"/>
</dbReference>
<dbReference type="OrthoDB" id="9814800at2"/>
<dbReference type="PANTHER" id="PTHR35038">
    <property type="entry name" value="DISSIMILATORY SULFITE REDUCTASE SIRA"/>
    <property type="match status" value="1"/>
</dbReference>
<proteinExistence type="predicted"/>
<evidence type="ECO:0000256" key="2">
    <source>
        <dbReference type="PROSITE-ProRule" id="PRU00339"/>
    </source>
</evidence>
<feature type="region of interest" description="Disordered" evidence="3">
    <location>
        <begin position="37"/>
        <end position="57"/>
    </location>
</feature>
<gene>
    <name evidence="4" type="ORF">D0Y96_07270</name>
</gene>
<dbReference type="Gene3D" id="1.10.1130.10">
    <property type="entry name" value="Flavocytochrome C3, Chain A"/>
    <property type="match status" value="1"/>
</dbReference>
<comment type="caution">
    <text evidence="4">The sequence shown here is derived from an EMBL/GenBank/DDBJ whole genome shotgun (WGS) entry which is preliminary data.</text>
</comment>
<feature type="repeat" description="TPR" evidence="2">
    <location>
        <begin position="494"/>
        <end position="527"/>
    </location>
</feature>
<dbReference type="RefSeq" id="WP_117298642.1">
    <property type="nucleotide sequence ID" value="NZ_QVQT02000002.1"/>
</dbReference>
<dbReference type="PANTHER" id="PTHR35038:SF8">
    <property type="entry name" value="C-TYPE POLYHEME CYTOCHROME OMCC"/>
    <property type="match status" value="1"/>
</dbReference>
<dbReference type="CDD" id="cd08168">
    <property type="entry name" value="Cytochrom_C3"/>
    <property type="match status" value="1"/>
</dbReference>
<dbReference type="InterPro" id="IPR019734">
    <property type="entry name" value="TPR_rpt"/>
</dbReference>
<keyword evidence="1" id="KW-0732">Signal</keyword>
<keyword evidence="5" id="KW-1185">Reference proteome</keyword>
<dbReference type="SUPFAM" id="SSF48695">
    <property type="entry name" value="Multiheme cytochromes"/>
    <property type="match status" value="1"/>
</dbReference>
<dbReference type="PROSITE" id="PS50005">
    <property type="entry name" value="TPR"/>
    <property type="match status" value="1"/>
</dbReference>
<name>A0A372ISJ2_9BACT</name>
<accession>A0A372ISJ2</accession>
<dbReference type="Proteomes" id="UP000264702">
    <property type="component" value="Unassembled WGS sequence"/>
</dbReference>
<dbReference type="EMBL" id="QVQT01000002">
    <property type="protein sequence ID" value="RFU17895.1"/>
    <property type="molecule type" value="Genomic_DNA"/>
</dbReference>
<reference evidence="4 5" key="1">
    <citation type="submission" date="2018-08" db="EMBL/GenBank/DDBJ databases">
        <title>Acidipila sp. 4G-K13, an acidobacterium isolated from forest soil.</title>
        <authorList>
            <person name="Gao Z.-H."/>
            <person name="Qiu L.-H."/>
        </authorList>
    </citation>
    <scope>NUCLEOTIDE SEQUENCE [LARGE SCALE GENOMIC DNA]</scope>
    <source>
        <strain evidence="4 5">4G-K13</strain>
    </source>
</reference>
<dbReference type="InterPro" id="IPR011990">
    <property type="entry name" value="TPR-like_helical_dom_sf"/>
</dbReference>
<evidence type="ECO:0000256" key="1">
    <source>
        <dbReference type="ARBA" id="ARBA00022729"/>
    </source>
</evidence>
<dbReference type="Gene3D" id="1.25.40.10">
    <property type="entry name" value="Tetratricopeptide repeat domain"/>
    <property type="match status" value="1"/>
</dbReference>
<dbReference type="SMART" id="SM00028">
    <property type="entry name" value="TPR"/>
    <property type="match status" value="3"/>
</dbReference>
<sequence>MRQRILHLCVKQLRRWSLPLILILWIASTSRPLPPVRAAQTAPRAAQAQPPSAQSSQLAMPSQSAATWLGSDACAVCHRQIYDEFKQTSMGRSIVPVTPALLQTMHLPVSYDDQKLNRHFSVYAQNGTLYQSESQIDASGHEVFRDIHPLQWKIGAGENGFGLLTTRDHYLFQAPLSFYAKPMSWGPSPGYEFADYGFNRPILAGCIICHSSRPNPVPAANGRYEDPPFTEAAIGCERCHGPGSTHVQAMEGRISRPAGEDFIVNPAHLTPYLANNICMYCHQTGDVRILQPGKHFSDFHPGMPLDDVLAILKVPPTRESPPDDDHVEHYYSMTLSKCYRASGERLRCITCHDPHIEPTAQEAPAFYNKKCLTCHTTHSCTLPAAARRRSTPADNCIGCHMPKRDIQAISHSSATNHRIVRRPGEPFPDVTFQQTSAGLPDLIHLDPAPGKPASALPPLTLLQAYGELAENKPQYLAPYLKVLDQLSQSQPDSALVQAALGRKALKDGDTLQAADHLRRSLQLDPAQPAVAGDMADALQKLGHTDEAAALLRKAVDQDPFNPVLHKKLIVSYIALHRYPEAKAAIETYLNIFPQDSFMRQMLARVQGASTAR</sequence>
<keyword evidence="2" id="KW-0802">TPR repeat</keyword>
<dbReference type="Pfam" id="PF14559">
    <property type="entry name" value="TPR_19"/>
    <property type="match status" value="1"/>
</dbReference>
<evidence type="ECO:0000313" key="5">
    <source>
        <dbReference type="Proteomes" id="UP000264702"/>
    </source>
</evidence>
<evidence type="ECO:0008006" key="6">
    <source>
        <dbReference type="Google" id="ProtNLM"/>
    </source>
</evidence>
<dbReference type="AlphaFoldDB" id="A0A372ISJ2"/>
<protein>
    <recommendedName>
        <fullName evidence="6">Tetratricopeptide repeat protein</fullName>
    </recommendedName>
</protein>